<dbReference type="PANTHER" id="PTHR42834:SF1">
    <property type="entry name" value="ENDONUCLEASE_EXONUCLEASE_PHOSPHATASE FAMILY PROTEIN (AFU_ORTHOLOGUE AFUA_3G09210)"/>
    <property type="match status" value="1"/>
</dbReference>
<feature type="chain" id="PRO_5045071307" evidence="1">
    <location>
        <begin position="19"/>
        <end position="526"/>
    </location>
</feature>
<organism evidence="3 4">
    <name type="scientific">Arcobacter roscoffensis</name>
    <dbReference type="NCBI Taxonomy" id="2961520"/>
    <lineage>
        <taxon>Bacteria</taxon>
        <taxon>Pseudomonadati</taxon>
        <taxon>Campylobacterota</taxon>
        <taxon>Epsilonproteobacteria</taxon>
        <taxon>Campylobacterales</taxon>
        <taxon>Arcobacteraceae</taxon>
        <taxon>Arcobacter</taxon>
    </lineage>
</organism>
<keyword evidence="3" id="KW-0540">Nuclease</keyword>
<dbReference type="InterPro" id="IPR005135">
    <property type="entry name" value="Endo/exonuclease/phosphatase"/>
</dbReference>
<dbReference type="PANTHER" id="PTHR42834">
    <property type="entry name" value="ENDONUCLEASE/EXONUCLEASE/PHOSPHATASE FAMILY PROTEIN (AFU_ORTHOLOGUE AFUA_3G09210)"/>
    <property type="match status" value="1"/>
</dbReference>
<dbReference type="Gene3D" id="3.60.10.10">
    <property type="entry name" value="Endonuclease/exonuclease/phosphatase"/>
    <property type="match status" value="1"/>
</dbReference>
<dbReference type="SUPFAM" id="SSF56219">
    <property type="entry name" value="DNase I-like"/>
    <property type="match status" value="1"/>
</dbReference>
<dbReference type="InterPro" id="IPR036691">
    <property type="entry name" value="Endo/exonu/phosph_ase_sf"/>
</dbReference>
<keyword evidence="3" id="KW-0378">Hydrolase</keyword>
<evidence type="ECO:0000313" key="4">
    <source>
        <dbReference type="Proteomes" id="UP001060012"/>
    </source>
</evidence>
<keyword evidence="1" id="KW-0732">Signal</keyword>
<evidence type="ECO:0000256" key="1">
    <source>
        <dbReference type="SAM" id="SignalP"/>
    </source>
</evidence>
<name>A0ABY5E170_9BACT</name>
<gene>
    <name evidence="3" type="ORF">NJU99_10105</name>
</gene>
<feature type="domain" description="Endonuclease/exonuclease/phosphatase" evidence="2">
    <location>
        <begin position="22"/>
        <end position="204"/>
    </location>
</feature>
<dbReference type="Pfam" id="PF19580">
    <property type="entry name" value="Exo_endo_phos_3"/>
    <property type="match status" value="1"/>
</dbReference>
<proteinExistence type="predicted"/>
<dbReference type="Proteomes" id="UP001060012">
    <property type="component" value="Chromosome"/>
</dbReference>
<feature type="signal peptide" evidence="1">
    <location>
        <begin position="1"/>
        <end position="18"/>
    </location>
</feature>
<dbReference type="RefSeq" id="WP_254575798.1">
    <property type="nucleotide sequence ID" value="NZ_CP100595.1"/>
</dbReference>
<dbReference type="GO" id="GO:0004519">
    <property type="term" value="F:endonuclease activity"/>
    <property type="evidence" value="ECO:0007669"/>
    <property type="project" value="UniProtKB-KW"/>
</dbReference>
<keyword evidence="4" id="KW-1185">Reference proteome</keyword>
<evidence type="ECO:0000313" key="3">
    <source>
        <dbReference type="EMBL" id="UTJ05617.1"/>
    </source>
</evidence>
<evidence type="ECO:0000259" key="2">
    <source>
        <dbReference type="Pfam" id="PF19580"/>
    </source>
</evidence>
<accession>A0ABY5E170</accession>
<protein>
    <submittedName>
        <fullName evidence="3">Endonuclease</fullName>
    </submittedName>
</protein>
<sequence>MFKSFFLFFLAFGVFLNAKDFCVASYNVENLFDLENQKTEYKEYKPFTSSNWNKKTFHTKLNNTIKVIKDIDCDIIALQEIENKQILQTLLKKIPSYKYYSFSKYKNSAVGLGFISKVKIINSKDIKVKFSNKTFRPILESTFKIDNHEFKIFNNHWPSKRVKESYRIKFAKKLYDRVKKLPKDYDYILLGDFNSNYNEEQTFKFDKKLNNTYGITGINQVLNTKIKKDFNTYDDLMQKEKIAHYNLWLDLKSYERFSNKFRNKNQTPDNIIVPKALFDTKNISYIPYSFKVFKPSYLYKNKRVLRWQIKKGIHQGYGYSDHLPIIASFSTKKEYKNSLFKHNNQNDSKDNKEVLISYLYEKETLKNPSIIKNAIVIYKNKNNAILKQKNNKAIYFYKNAKNLKLGNSYDFKVTKIENFYGLKEVKEFELLKENKRNNSYKKLYLNAKNIDIFNPTYQNEIITNLNGIVKNNRLYFQNKEIRLYCKDKSILPPNNSKIRILSGHLSTFKGNIQINIHKKSDYKVEF</sequence>
<keyword evidence="3" id="KW-0255">Endonuclease</keyword>
<reference evidence="3" key="1">
    <citation type="submission" date="2022-07" db="EMBL/GenBank/DDBJ databases">
        <title>Arcobacter roscoffensis sp. nov., a marine bacterium isolated from coastal seawater collected from Roscoff, France.</title>
        <authorList>
            <person name="Pascual J."/>
            <person name="Lepeaux C."/>
            <person name="Methner A."/>
            <person name="Overmann J."/>
        </authorList>
    </citation>
    <scope>NUCLEOTIDE SEQUENCE</scope>
    <source>
        <strain evidence="3">ARW1-2F2</strain>
    </source>
</reference>
<dbReference type="EMBL" id="CP100595">
    <property type="protein sequence ID" value="UTJ05617.1"/>
    <property type="molecule type" value="Genomic_DNA"/>
</dbReference>